<name>A0A4U3AFP9_9BACI</name>
<reference evidence="1 2" key="1">
    <citation type="journal article" date="2019" name="Environ. Microbiol.">
        <title>An active ?-lactamase is a part of an orchestrated cell wall stress resistance network of Bacillus subtilis and related rhizosphere species.</title>
        <authorList>
            <person name="Bucher T."/>
            <person name="Keren-Paz A."/>
            <person name="Hausser J."/>
            <person name="Olender T."/>
            <person name="Cytryn E."/>
            <person name="Kolodkin-Gal I."/>
        </authorList>
    </citation>
    <scope>NUCLEOTIDE SEQUENCE [LARGE SCALE GENOMIC DNA]</scope>
    <source>
        <strain evidence="1 2">I5</strain>
    </source>
</reference>
<gene>
    <name evidence="1" type="ORF">FC699_29445</name>
</gene>
<evidence type="ECO:0000313" key="1">
    <source>
        <dbReference type="EMBL" id="TKI87376.1"/>
    </source>
</evidence>
<keyword evidence="1" id="KW-0808">Transferase</keyword>
<evidence type="ECO:0000313" key="2">
    <source>
        <dbReference type="Proteomes" id="UP000305222"/>
    </source>
</evidence>
<feature type="non-terminal residue" evidence="1">
    <location>
        <position position="32"/>
    </location>
</feature>
<accession>A0A4U3AFP9</accession>
<organism evidence="1 2">
    <name type="scientific">Bacillus wiedmannii</name>
    <dbReference type="NCBI Taxonomy" id="1890302"/>
    <lineage>
        <taxon>Bacteria</taxon>
        <taxon>Bacillati</taxon>
        <taxon>Bacillota</taxon>
        <taxon>Bacilli</taxon>
        <taxon>Bacillales</taxon>
        <taxon>Bacillaceae</taxon>
        <taxon>Bacillus</taxon>
        <taxon>Bacillus cereus group</taxon>
    </lineage>
</organism>
<dbReference type="GO" id="GO:0016740">
    <property type="term" value="F:transferase activity"/>
    <property type="evidence" value="ECO:0007669"/>
    <property type="project" value="UniProtKB-KW"/>
</dbReference>
<proteinExistence type="predicted"/>
<protein>
    <submittedName>
        <fullName evidence="1">GNAT family acetyltransferase</fullName>
    </submittedName>
</protein>
<comment type="caution">
    <text evidence="1">The sequence shown here is derived from an EMBL/GenBank/DDBJ whole genome shotgun (WGS) entry which is preliminary data.</text>
</comment>
<dbReference type="Proteomes" id="UP000305222">
    <property type="component" value="Unassembled WGS sequence"/>
</dbReference>
<dbReference type="EMBL" id="SZON01002411">
    <property type="protein sequence ID" value="TKI87376.1"/>
    <property type="molecule type" value="Genomic_DNA"/>
</dbReference>
<dbReference type="AlphaFoldDB" id="A0A4U3AFP9"/>
<sequence>MKKSSNENNLIIEKYSRSDELKIKQLIDLYNE</sequence>